<reference evidence="3 4" key="1">
    <citation type="journal article" date="2018" name="Mol. Biol. Evol.">
        <title>Analysis of the draft genome of the red seaweed Gracilariopsis chorda provides insights into genome size evolution in Rhodophyta.</title>
        <authorList>
            <person name="Lee J."/>
            <person name="Yang E.C."/>
            <person name="Graf L."/>
            <person name="Yang J.H."/>
            <person name="Qiu H."/>
            <person name="Zel Zion U."/>
            <person name="Chan C.X."/>
            <person name="Stephens T.G."/>
            <person name="Weber A.P.M."/>
            <person name="Boo G.H."/>
            <person name="Boo S.M."/>
            <person name="Kim K.M."/>
            <person name="Shin Y."/>
            <person name="Jung M."/>
            <person name="Lee S.J."/>
            <person name="Yim H.S."/>
            <person name="Lee J.H."/>
            <person name="Bhattacharya D."/>
            <person name="Yoon H.S."/>
        </authorList>
    </citation>
    <scope>NUCLEOTIDE SEQUENCE [LARGE SCALE GENOMIC DNA]</scope>
    <source>
        <strain evidence="3 4">SKKU-2015</strain>
        <tissue evidence="3">Whole body</tissue>
    </source>
</reference>
<name>A0A2V3IX90_9FLOR</name>
<proteinExistence type="predicted"/>
<keyword evidence="2" id="KW-1133">Transmembrane helix</keyword>
<evidence type="ECO:0000313" key="4">
    <source>
        <dbReference type="Proteomes" id="UP000247409"/>
    </source>
</evidence>
<accession>A0A2V3IX90</accession>
<sequence length="438" mass="47382">MSLLSYFSSALNCTTKRGFKLCEIPFDLPPHPVDYGEPVDRNISRPRKRTPLQDNVTLRQSSTQFLPTFIGEASSSQKGAVHYCMALASETWDSSIPVTVRVNFSDMGNNLLLGSAQPSRSWIVNEFICPVALAEAVVAEDLNVDLPDQSSFDILMTLNTRAKWYEGTDARTPRGHFDLVTVCLHEIHHGLFMTGGNIGIRRSPVDQSYSAVFFRENVGGRFDAFMANQDNCQISAYGDSPQHLGTVLTGNNLWFSSEGERIGRLHSPTPFISGSSLYHLSESAYGFSGDDNDLMTPAIGSNYGQHNVGTIISQIQTLILDIDGTPGAKQCATVNAPVIDNTPIIQPNPNPKDEGGENLFTCGEEGFMLAIGSHCINGWIIVGAGVGGFAAIVVMAIVVSTVLSTKPSRSPRGEGRRRERRSGEGYISETDGNGGGLV</sequence>
<evidence type="ECO:0000256" key="2">
    <source>
        <dbReference type="SAM" id="Phobius"/>
    </source>
</evidence>
<keyword evidence="2" id="KW-0812">Transmembrane</keyword>
<dbReference type="EMBL" id="NBIV01000033">
    <property type="protein sequence ID" value="PXF46752.1"/>
    <property type="molecule type" value="Genomic_DNA"/>
</dbReference>
<dbReference type="Proteomes" id="UP000247409">
    <property type="component" value="Unassembled WGS sequence"/>
</dbReference>
<feature type="region of interest" description="Disordered" evidence="1">
    <location>
        <begin position="405"/>
        <end position="438"/>
    </location>
</feature>
<evidence type="ECO:0000256" key="1">
    <source>
        <dbReference type="SAM" id="MobiDB-lite"/>
    </source>
</evidence>
<organism evidence="3 4">
    <name type="scientific">Gracilariopsis chorda</name>
    <dbReference type="NCBI Taxonomy" id="448386"/>
    <lineage>
        <taxon>Eukaryota</taxon>
        <taxon>Rhodophyta</taxon>
        <taxon>Florideophyceae</taxon>
        <taxon>Rhodymeniophycidae</taxon>
        <taxon>Gracilariales</taxon>
        <taxon>Gracilariaceae</taxon>
        <taxon>Gracilariopsis</taxon>
    </lineage>
</organism>
<dbReference type="OrthoDB" id="73465at2759"/>
<comment type="caution">
    <text evidence="3">The sequence shown here is derived from an EMBL/GenBank/DDBJ whole genome shotgun (WGS) entry which is preliminary data.</text>
</comment>
<dbReference type="AlphaFoldDB" id="A0A2V3IX90"/>
<evidence type="ECO:0000313" key="3">
    <source>
        <dbReference type="EMBL" id="PXF46752.1"/>
    </source>
</evidence>
<feature type="transmembrane region" description="Helical" evidence="2">
    <location>
        <begin position="378"/>
        <end position="403"/>
    </location>
</feature>
<keyword evidence="2" id="KW-0472">Membrane</keyword>
<feature type="compositionally biased region" description="Basic and acidic residues" evidence="1">
    <location>
        <begin position="411"/>
        <end position="423"/>
    </location>
</feature>
<gene>
    <name evidence="3" type="ORF">BWQ96_03443</name>
</gene>
<protein>
    <submittedName>
        <fullName evidence="3">Uncharacterized protein</fullName>
    </submittedName>
</protein>
<keyword evidence="4" id="KW-1185">Reference proteome</keyword>